<dbReference type="PANTHER" id="PTHR43428:SF1">
    <property type="entry name" value="ARSENATE REDUCTASE"/>
    <property type="match status" value="1"/>
</dbReference>
<protein>
    <submittedName>
        <fullName evidence="3">Arsenate reductase ArsC</fullName>
    </submittedName>
</protein>
<name>A0A7C5SWW0_9AQUI</name>
<comment type="caution">
    <text evidence="3">The sequence shown here is derived from an EMBL/GenBank/DDBJ whole genome shotgun (WGS) entry which is preliminary data.</text>
</comment>
<gene>
    <name evidence="3" type="ORF">ENN04_04210</name>
</gene>
<dbReference type="Gene3D" id="3.40.50.2300">
    <property type="match status" value="1"/>
</dbReference>
<organism evidence="3">
    <name type="scientific">Thermocrinis ruber</name>
    <dbReference type="NCBI Taxonomy" id="75906"/>
    <lineage>
        <taxon>Bacteria</taxon>
        <taxon>Pseudomonadati</taxon>
        <taxon>Aquificota</taxon>
        <taxon>Aquificia</taxon>
        <taxon>Aquificales</taxon>
        <taxon>Aquificaceae</taxon>
        <taxon>Thermocrinis</taxon>
    </lineage>
</organism>
<proteinExistence type="predicted"/>
<evidence type="ECO:0000313" key="3">
    <source>
        <dbReference type="EMBL" id="HHO73823.1"/>
    </source>
</evidence>
<evidence type="ECO:0000259" key="2">
    <source>
        <dbReference type="SMART" id="SM00226"/>
    </source>
</evidence>
<dbReference type="CDD" id="cd16345">
    <property type="entry name" value="LMWP_ArsC"/>
    <property type="match status" value="1"/>
</dbReference>
<dbReference type="SMART" id="SM00226">
    <property type="entry name" value="LMWPc"/>
    <property type="match status" value="1"/>
</dbReference>
<dbReference type="Pfam" id="PF01451">
    <property type="entry name" value="LMWPc"/>
    <property type="match status" value="1"/>
</dbReference>
<evidence type="ECO:0000256" key="1">
    <source>
        <dbReference type="ARBA" id="ARBA00022849"/>
    </source>
</evidence>
<reference evidence="3" key="1">
    <citation type="journal article" date="2020" name="mSystems">
        <title>Genome- and Community-Level Interaction Insights into Carbon Utilization and Element Cycling Functions of Hydrothermarchaeota in Hydrothermal Sediment.</title>
        <authorList>
            <person name="Zhou Z."/>
            <person name="Liu Y."/>
            <person name="Xu W."/>
            <person name="Pan J."/>
            <person name="Luo Z.H."/>
            <person name="Li M."/>
        </authorList>
    </citation>
    <scope>NUCLEOTIDE SEQUENCE [LARGE SCALE GENOMIC DNA]</scope>
    <source>
        <strain evidence="3">SpSt-114</strain>
    </source>
</reference>
<dbReference type="AlphaFoldDB" id="A0A7C5SWW0"/>
<keyword evidence="1" id="KW-0059">Arsenical resistance</keyword>
<dbReference type="InterPro" id="IPR023485">
    <property type="entry name" value="Ptyr_pPase"/>
</dbReference>
<dbReference type="EMBL" id="DSAC01000052">
    <property type="protein sequence ID" value="HHO73823.1"/>
    <property type="molecule type" value="Genomic_DNA"/>
</dbReference>
<dbReference type="InterPro" id="IPR036196">
    <property type="entry name" value="Ptyr_pPase_sf"/>
</dbReference>
<accession>A0A7C5SWW0</accession>
<dbReference type="GO" id="GO:0046685">
    <property type="term" value="P:response to arsenic-containing substance"/>
    <property type="evidence" value="ECO:0007669"/>
    <property type="project" value="UniProtKB-KW"/>
</dbReference>
<feature type="domain" description="Phosphotyrosine protein phosphatase I" evidence="2">
    <location>
        <begin position="1"/>
        <end position="137"/>
    </location>
</feature>
<sequence>MKIGFICTGNSARSQMAEAYAKYFAKLYGKQVEIYSAGSQPAERVNPYAIRVMEEEGIDMSAHYPKSIEDIPYRELDVVITLCGDAKETCPVVPGARMEHWGLPDPAKYEGSEEEKLEFFRKIRDEIKRRVEELIKGV</sequence>
<dbReference type="PANTHER" id="PTHR43428">
    <property type="entry name" value="ARSENATE REDUCTASE"/>
    <property type="match status" value="1"/>
</dbReference>
<dbReference type="SUPFAM" id="SSF52788">
    <property type="entry name" value="Phosphotyrosine protein phosphatases I"/>
    <property type="match status" value="1"/>
</dbReference>